<proteinExistence type="predicted"/>
<dbReference type="Proteomes" id="UP001151760">
    <property type="component" value="Unassembled WGS sequence"/>
</dbReference>
<evidence type="ECO:0000313" key="3">
    <source>
        <dbReference type="Proteomes" id="UP001151760"/>
    </source>
</evidence>
<dbReference type="EMBL" id="BQNB010018445">
    <property type="protein sequence ID" value="GJT74490.1"/>
    <property type="molecule type" value="Genomic_DNA"/>
</dbReference>
<protein>
    <submittedName>
        <fullName evidence="2">Uncharacterized protein</fullName>
    </submittedName>
</protein>
<gene>
    <name evidence="2" type="ORF">Tco_1041215</name>
</gene>
<keyword evidence="3" id="KW-1185">Reference proteome</keyword>
<feature type="compositionally biased region" description="Basic and acidic residues" evidence="1">
    <location>
        <begin position="15"/>
        <end position="26"/>
    </location>
</feature>
<sequence>MVEKGESSDLGNNDKTCDLSESEKGDPSNLKIPCMIGRKFIANAYIDLDLPMNVMSLAYYNAIRNQGYEHKGNVEANIDPSLSQVVFGRPFRESTKLALDREKGLITLTDGIKKVTFKTPYRDSKMDDLTSEGHDLLSSRVILSDDDFRRGCERPSNLESEFCKDIDKLDSSDSWKIERLDIEGSFEAKGRRTSAGVTKALIGYVCKKISTERRNKISQCVETASGLNPDGVATVILDEKSPEALRIFTWMILG</sequence>
<organism evidence="2 3">
    <name type="scientific">Tanacetum coccineum</name>
    <dbReference type="NCBI Taxonomy" id="301880"/>
    <lineage>
        <taxon>Eukaryota</taxon>
        <taxon>Viridiplantae</taxon>
        <taxon>Streptophyta</taxon>
        <taxon>Embryophyta</taxon>
        <taxon>Tracheophyta</taxon>
        <taxon>Spermatophyta</taxon>
        <taxon>Magnoliopsida</taxon>
        <taxon>eudicotyledons</taxon>
        <taxon>Gunneridae</taxon>
        <taxon>Pentapetalae</taxon>
        <taxon>asterids</taxon>
        <taxon>campanulids</taxon>
        <taxon>Asterales</taxon>
        <taxon>Asteraceae</taxon>
        <taxon>Asteroideae</taxon>
        <taxon>Anthemideae</taxon>
        <taxon>Anthemidinae</taxon>
        <taxon>Tanacetum</taxon>
    </lineage>
</organism>
<comment type="caution">
    <text evidence="2">The sequence shown here is derived from an EMBL/GenBank/DDBJ whole genome shotgun (WGS) entry which is preliminary data.</text>
</comment>
<reference evidence="2" key="2">
    <citation type="submission" date="2022-01" db="EMBL/GenBank/DDBJ databases">
        <authorList>
            <person name="Yamashiro T."/>
            <person name="Shiraishi A."/>
            <person name="Satake H."/>
            <person name="Nakayama K."/>
        </authorList>
    </citation>
    <scope>NUCLEOTIDE SEQUENCE</scope>
</reference>
<evidence type="ECO:0000256" key="1">
    <source>
        <dbReference type="SAM" id="MobiDB-lite"/>
    </source>
</evidence>
<evidence type="ECO:0000313" key="2">
    <source>
        <dbReference type="EMBL" id="GJT74490.1"/>
    </source>
</evidence>
<feature type="region of interest" description="Disordered" evidence="1">
    <location>
        <begin position="1"/>
        <end position="27"/>
    </location>
</feature>
<reference evidence="2" key="1">
    <citation type="journal article" date="2022" name="Int. J. Mol. Sci.">
        <title>Draft Genome of Tanacetum Coccineum: Genomic Comparison of Closely Related Tanacetum-Family Plants.</title>
        <authorList>
            <person name="Yamashiro T."/>
            <person name="Shiraishi A."/>
            <person name="Nakayama K."/>
            <person name="Satake H."/>
        </authorList>
    </citation>
    <scope>NUCLEOTIDE SEQUENCE</scope>
</reference>
<accession>A0ABQ5GH09</accession>
<name>A0ABQ5GH09_9ASTR</name>